<dbReference type="AlphaFoldDB" id="A0A1H0I5M0"/>
<dbReference type="Proteomes" id="UP000198827">
    <property type="component" value="Chromosome I"/>
</dbReference>
<organism evidence="2 3">
    <name type="scientific">Pseudomonas arsenicoxydans</name>
    <dbReference type="NCBI Taxonomy" id="702115"/>
    <lineage>
        <taxon>Bacteria</taxon>
        <taxon>Pseudomonadati</taxon>
        <taxon>Pseudomonadota</taxon>
        <taxon>Gammaproteobacteria</taxon>
        <taxon>Pseudomonadales</taxon>
        <taxon>Pseudomonadaceae</taxon>
        <taxon>Pseudomonas</taxon>
    </lineage>
</organism>
<reference evidence="2 3" key="1">
    <citation type="submission" date="2016-10" db="EMBL/GenBank/DDBJ databases">
        <authorList>
            <person name="de Groot N.N."/>
        </authorList>
    </citation>
    <scope>NUCLEOTIDE SEQUENCE [LARGE SCALE GENOMIC DNA]</scope>
    <source>
        <strain evidence="2 3">CECT 7543</strain>
    </source>
</reference>
<feature type="region of interest" description="Disordered" evidence="1">
    <location>
        <begin position="1"/>
        <end position="24"/>
    </location>
</feature>
<protein>
    <submittedName>
        <fullName evidence="2">Uncharacterized protein</fullName>
    </submittedName>
</protein>
<proteinExistence type="predicted"/>
<accession>A0A1H0I5M0</accession>
<gene>
    <name evidence="2" type="ORF">SAMN04489798_2501</name>
</gene>
<evidence type="ECO:0000313" key="2">
    <source>
        <dbReference type="EMBL" id="SDO26718.1"/>
    </source>
</evidence>
<evidence type="ECO:0000313" key="3">
    <source>
        <dbReference type="Proteomes" id="UP000198827"/>
    </source>
</evidence>
<dbReference type="RefSeq" id="WP_090181187.1">
    <property type="nucleotide sequence ID" value="NZ_LT629705.1"/>
</dbReference>
<name>A0A1H0I5M0_9PSED</name>
<dbReference type="EMBL" id="LT629705">
    <property type="protein sequence ID" value="SDO26718.1"/>
    <property type="molecule type" value="Genomic_DNA"/>
</dbReference>
<dbReference type="OrthoDB" id="6925892at2"/>
<evidence type="ECO:0000256" key="1">
    <source>
        <dbReference type="SAM" id="MobiDB-lite"/>
    </source>
</evidence>
<sequence length="178" mass="19884">MTSYNPAQHEAITTAVAETPKRGRGRPTKIINNLFQGFIGPHTYWGQYPKFAMDILAGIARLDWHDRAIGVGGSSKPLSVKRLVAILSELEVVSAATVMTQYRLGLRQAQRYVKAIELAMPYLLKSRPDGLSYEMCYGFLRDSTRPNDWEDQLEPPSPEVLAKLHHDLRTLGAESASD</sequence>